<sequence length="258" mass="28801">MDGQQPSSGKKAGGKRSVAGRPKVGKKKTPAETPAKKHRRSTTKRKWNEKDIADVITLVEKNRVFYDTSHVDYYKAKDKRLDIWEDMAKELKLEKTGEDVKKLWTNLRRNFGKKLKKHFGKKLKKHGTARQATIETWPHWDSMQFFRDYITPTEFSLSDGTTDDEGDNNDGTGDDTSLAANAIIDIPNPPSVQSSTASTLSSASKPKRNSSGLLVSQQVEELNEEEKKLVSQADELTKALGVIGAKSDSPEAQYGYVT</sequence>
<evidence type="ECO:0000259" key="2">
    <source>
        <dbReference type="PROSITE" id="PS51029"/>
    </source>
</evidence>
<dbReference type="Pfam" id="PF10545">
    <property type="entry name" value="MADF_DNA_bdg"/>
    <property type="match status" value="1"/>
</dbReference>
<evidence type="ECO:0000313" key="4">
    <source>
        <dbReference type="Proteomes" id="UP000186922"/>
    </source>
</evidence>
<dbReference type="PROSITE" id="PS51029">
    <property type="entry name" value="MADF"/>
    <property type="match status" value="1"/>
</dbReference>
<feature type="region of interest" description="Disordered" evidence="1">
    <location>
        <begin position="157"/>
        <end position="212"/>
    </location>
</feature>
<dbReference type="EMBL" id="BDGG01000001">
    <property type="protein sequence ID" value="GAU89208.1"/>
    <property type="molecule type" value="Genomic_DNA"/>
</dbReference>
<proteinExistence type="predicted"/>
<gene>
    <name evidence="3" type="primary">RvY_01786</name>
    <name evidence="3" type="synonym">RvY_01786.1</name>
    <name evidence="3" type="ORF">RvY_01786-1</name>
</gene>
<name>A0A1D1USQ2_RAMVA</name>
<dbReference type="PANTHER" id="PTHR12243">
    <property type="entry name" value="MADF DOMAIN TRANSCRIPTION FACTOR"/>
    <property type="match status" value="1"/>
</dbReference>
<protein>
    <recommendedName>
        <fullName evidence="2">MADF domain-containing protein</fullName>
    </recommendedName>
</protein>
<reference evidence="3 4" key="1">
    <citation type="journal article" date="2016" name="Nat. Commun.">
        <title>Extremotolerant tardigrade genome and improved radiotolerance of human cultured cells by tardigrade-unique protein.</title>
        <authorList>
            <person name="Hashimoto T."/>
            <person name="Horikawa D.D."/>
            <person name="Saito Y."/>
            <person name="Kuwahara H."/>
            <person name="Kozuka-Hata H."/>
            <person name="Shin-I T."/>
            <person name="Minakuchi Y."/>
            <person name="Ohishi K."/>
            <person name="Motoyama A."/>
            <person name="Aizu T."/>
            <person name="Enomoto A."/>
            <person name="Kondo K."/>
            <person name="Tanaka S."/>
            <person name="Hara Y."/>
            <person name="Koshikawa S."/>
            <person name="Sagara H."/>
            <person name="Miura T."/>
            <person name="Yokobori S."/>
            <person name="Miyagawa K."/>
            <person name="Suzuki Y."/>
            <person name="Kubo T."/>
            <person name="Oyama M."/>
            <person name="Kohara Y."/>
            <person name="Fujiyama A."/>
            <person name="Arakawa K."/>
            <person name="Katayama T."/>
            <person name="Toyoda A."/>
            <person name="Kunieda T."/>
        </authorList>
    </citation>
    <scope>NUCLEOTIDE SEQUENCE [LARGE SCALE GENOMIC DNA]</scope>
    <source>
        <strain evidence="3 4">YOKOZUNA-1</strain>
    </source>
</reference>
<feature type="domain" description="MADF" evidence="2">
    <location>
        <begin position="54"/>
        <end position="151"/>
    </location>
</feature>
<evidence type="ECO:0000256" key="1">
    <source>
        <dbReference type="SAM" id="MobiDB-lite"/>
    </source>
</evidence>
<comment type="caution">
    <text evidence="3">The sequence shown here is derived from an EMBL/GenBank/DDBJ whole genome shotgun (WGS) entry which is preliminary data.</text>
</comment>
<feature type="compositionally biased region" description="Low complexity" evidence="1">
    <location>
        <begin position="194"/>
        <end position="204"/>
    </location>
</feature>
<dbReference type="AlphaFoldDB" id="A0A1D1USQ2"/>
<dbReference type="PANTHER" id="PTHR12243:SF67">
    <property type="entry name" value="COREPRESSOR OF PANGOLIN, ISOFORM A-RELATED"/>
    <property type="match status" value="1"/>
</dbReference>
<dbReference type="SMART" id="SM00595">
    <property type="entry name" value="MADF"/>
    <property type="match status" value="1"/>
</dbReference>
<organism evidence="3 4">
    <name type="scientific">Ramazzottius varieornatus</name>
    <name type="common">Water bear</name>
    <name type="synonym">Tardigrade</name>
    <dbReference type="NCBI Taxonomy" id="947166"/>
    <lineage>
        <taxon>Eukaryota</taxon>
        <taxon>Metazoa</taxon>
        <taxon>Ecdysozoa</taxon>
        <taxon>Tardigrada</taxon>
        <taxon>Eutardigrada</taxon>
        <taxon>Parachela</taxon>
        <taxon>Hypsibioidea</taxon>
        <taxon>Ramazzottiidae</taxon>
        <taxon>Ramazzottius</taxon>
    </lineage>
</organism>
<dbReference type="OrthoDB" id="6159213at2759"/>
<feature type="region of interest" description="Disordered" evidence="1">
    <location>
        <begin position="1"/>
        <end position="47"/>
    </location>
</feature>
<accession>A0A1D1USQ2</accession>
<dbReference type="InterPro" id="IPR039353">
    <property type="entry name" value="TF_Adf1"/>
</dbReference>
<feature type="compositionally biased region" description="Basic residues" evidence="1">
    <location>
        <begin position="36"/>
        <end position="45"/>
    </location>
</feature>
<dbReference type="InterPro" id="IPR006578">
    <property type="entry name" value="MADF-dom"/>
</dbReference>
<keyword evidence="4" id="KW-1185">Reference proteome</keyword>
<evidence type="ECO:0000313" key="3">
    <source>
        <dbReference type="EMBL" id="GAU89208.1"/>
    </source>
</evidence>
<dbReference type="Proteomes" id="UP000186922">
    <property type="component" value="Unassembled WGS sequence"/>
</dbReference>